<protein>
    <submittedName>
        <fullName evidence="1">Uncharacterized protein</fullName>
    </submittedName>
</protein>
<dbReference type="Proteomes" id="UP000321816">
    <property type="component" value="Chromosome"/>
</dbReference>
<dbReference type="OrthoDB" id="9792335at2"/>
<accession>A0A5C7FDS3</accession>
<dbReference type="KEGG" id="ahal:FTX54_011140"/>
<organism evidence="1 2">
    <name type="scientific">Alkalicoccus halolimnae</name>
    <dbReference type="NCBI Taxonomy" id="1667239"/>
    <lineage>
        <taxon>Bacteria</taxon>
        <taxon>Bacillati</taxon>
        <taxon>Bacillota</taxon>
        <taxon>Bacilli</taxon>
        <taxon>Bacillales</taxon>
        <taxon>Bacillaceae</taxon>
        <taxon>Alkalicoccus</taxon>
    </lineage>
</organism>
<dbReference type="AlphaFoldDB" id="A0A5C7FDS3"/>
<gene>
    <name evidence="1" type="ORF">FTX54_011140</name>
</gene>
<keyword evidence="2" id="KW-1185">Reference proteome</keyword>
<reference evidence="1 2" key="1">
    <citation type="submission" date="2024-01" db="EMBL/GenBank/DDBJ databases">
        <title>Complete Genome Sequence of Alkalicoccus halolimnae BZ-SZ-XJ29T, a Moderately Halophilic Bacterium Isolated from a Salt Lake.</title>
        <authorList>
            <person name="Zhao B."/>
        </authorList>
    </citation>
    <scope>NUCLEOTIDE SEQUENCE [LARGE SCALE GENOMIC DNA]</scope>
    <source>
        <strain evidence="1 2">BZ-SZ-XJ29</strain>
    </source>
</reference>
<dbReference type="RefSeq" id="WP_147804731.1">
    <property type="nucleotide sequence ID" value="NZ_CP144914.1"/>
</dbReference>
<name>A0A5C7FDS3_9BACI</name>
<dbReference type="EMBL" id="CP144914">
    <property type="protein sequence ID" value="WWD78977.1"/>
    <property type="molecule type" value="Genomic_DNA"/>
</dbReference>
<evidence type="ECO:0000313" key="2">
    <source>
        <dbReference type="Proteomes" id="UP000321816"/>
    </source>
</evidence>
<proteinExistence type="predicted"/>
<evidence type="ECO:0000313" key="1">
    <source>
        <dbReference type="EMBL" id="WWD78977.1"/>
    </source>
</evidence>
<sequence>MIKDPQTYHDANTNWRQMIHGGGGLSRGLYRRRFQMALGRSRHYALFGPGELAEARAVNESIPAQELLDFLKMMASFIYNWSHIKNNWEELVL</sequence>